<comment type="caution">
    <text evidence="1">The sequence shown here is derived from an EMBL/GenBank/DDBJ whole genome shotgun (WGS) entry which is preliminary data.</text>
</comment>
<evidence type="ECO:0000313" key="1">
    <source>
        <dbReference type="EMBL" id="KAJ9644045.1"/>
    </source>
</evidence>
<dbReference type="EMBL" id="JAPDRP010000010">
    <property type="protein sequence ID" value="KAJ9644045.1"/>
    <property type="molecule type" value="Genomic_DNA"/>
</dbReference>
<dbReference type="Proteomes" id="UP001172680">
    <property type="component" value="Unassembled WGS sequence"/>
</dbReference>
<name>A0ACC2Z978_9PEZI</name>
<proteinExistence type="predicted"/>
<accession>A0ACC2Z978</accession>
<evidence type="ECO:0000313" key="2">
    <source>
        <dbReference type="Proteomes" id="UP001172680"/>
    </source>
</evidence>
<protein>
    <submittedName>
        <fullName evidence="1">Uncharacterized protein</fullName>
    </submittedName>
</protein>
<gene>
    <name evidence="1" type="ORF">H2199_003913</name>
</gene>
<organism evidence="1 2">
    <name type="scientific">Coniosporium tulheliwenetii</name>
    <dbReference type="NCBI Taxonomy" id="3383036"/>
    <lineage>
        <taxon>Eukaryota</taxon>
        <taxon>Fungi</taxon>
        <taxon>Dikarya</taxon>
        <taxon>Ascomycota</taxon>
        <taxon>Pezizomycotina</taxon>
        <taxon>Dothideomycetes</taxon>
        <taxon>Dothideomycetes incertae sedis</taxon>
        <taxon>Coniosporium</taxon>
    </lineage>
</organism>
<keyword evidence="2" id="KW-1185">Reference proteome</keyword>
<sequence length="445" mass="47952">MNDGASSSAATGSPTSASASPTSRTIGPSRGEGEGEDATERRRTMRERERRAKNKRVDFLDDLLRTLDIFVYAELSAVYYMDCSFLRFALRASIQFFYLTPKPPLFPEAPKHRPYIGAIVGSNVLCLLLHLFLAAPTAGEATRGYLHGGLMIDFIGQQGPTSKLHLAILDVMILLLQLVTLATYLKRQNLKRTLPTPSPTAPQDAHAAEPLPQPSPDSAATIPSPPAVAQDHDAEEQGILRRSSTASSTQDPPNETDDLLASPQDGPAASPIRNTDLLDAYAAGQASIANLYVWDTVRDQFRAWQGRPATVPATGTAASATGFAAQFAGRRFGIQIPLGGGGDTVRVNGRMSPQSPWHEAKDGEDAKRESGLPLPRHERFTVACACERAVRRQRTLVALRFQRQRVAKEATAGTLALSRAVLACHARGALLALVTVESLIDRACA</sequence>
<reference evidence="1" key="1">
    <citation type="submission" date="2022-10" db="EMBL/GenBank/DDBJ databases">
        <title>Culturing micro-colonial fungi from biological soil crusts in the Mojave desert and describing Neophaeococcomyces mojavensis, and introducing the new genera and species Taxawa tesnikishii.</title>
        <authorList>
            <person name="Kurbessoian T."/>
            <person name="Stajich J.E."/>
        </authorList>
    </citation>
    <scope>NUCLEOTIDE SEQUENCE</scope>
    <source>
        <strain evidence="1">JES_115</strain>
    </source>
</reference>